<name>A0A7R9P940_TIMCA</name>
<dbReference type="AlphaFoldDB" id="A0A7R9P940"/>
<gene>
    <name evidence="1" type="ORF">TCMB3V08_LOCUS6984</name>
</gene>
<sequence length="302" mass="34467">MMDKKGRIMERDDKVKKLWRSYFERLLNTEREGLVLKEKEEEKKLGVEMEEDVAELTWKVVEESLQQTMLRDGTTLPPADLLMRQLIDLANAENPPCANCDKRDKTSMYFCSTCGIFGRSSGEVATWWGKPLWRPGFVHFKVEYLAEILIERRKGRWRRNDEGKQNSLSVSLLQLQNVPHLEVCGRPEHVPVHSFSFWMILDGFLNVVSGLLTSHWLASQLDSDVCPNWLGLSSGKFVGRSSGTMGDPDLLEYRVYIDSRSSGTREDPDPWNIEYISTAGAAELGRTLPPGIDSPLDIFQIL</sequence>
<dbReference type="InterPro" id="IPR039320">
    <property type="entry name" value="RNF207"/>
</dbReference>
<dbReference type="GO" id="GO:0048471">
    <property type="term" value="C:perinuclear region of cytoplasm"/>
    <property type="evidence" value="ECO:0007669"/>
    <property type="project" value="TreeGrafter"/>
</dbReference>
<dbReference type="PANTHER" id="PTHR22635:SF0">
    <property type="entry name" value="RING FINGER PROTEIN 207"/>
    <property type="match status" value="1"/>
</dbReference>
<reference evidence="1" key="1">
    <citation type="submission" date="2020-11" db="EMBL/GenBank/DDBJ databases">
        <authorList>
            <person name="Tran Van P."/>
        </authorList>
    </citation>
    <scope>NUCLEOTIDE SEQUENCE</scope>
</reference>
<dbReference type="GO" id="GO:0044325">
    <property type="term" value="F:transmembrane transporter binding"/>
    <property type="evidence" value="ECO:0007669"/>
    <property type="project" value="TreeGrafter"/>
</dbReference>
<dbReference type="PANTHER" id="PTHR22635">
    <property type="entry name" value="RING FINGER PROTEIN 207"/>
    <property type="match status" value="1"/>
</dbReference>
<evidence type="ECO:0000313" key="1">
    <source>
        <dbReference type="EMBL" id="CAD7574367.1"/>
    </source>
</evidence>
<accession>A0A7R9P940</accession>
<proteinExistence type="predicted"/>
<dbReference type="GO" id="GO:0030544">
    <property type="term" value="F:Hsp70 protein binding"/>
    <property type="evidence" value="ECO:0007669"/>
    <property type="project" value="InterPro"/>
</dbReference>
<organism evidence="1">
    <name type="scientific">Timema californicum</name>
    <name type="common">California timema</name>
    <name type="synonym">Walking stick</name>
    <dbReference type="NCBI Taxonomy" id="61474"/>
    <lineage>
        <taxon>Eukaryota</taxon>
        <taxon>Metazoa</taxon>
        <taxon>Ecdysozoa</taxon>
        <taxon>Arthropoda</taxon>
        <taxon>Hexapoda</taxon>
        <taxon>Insecta</taxon>
        <taxon>Pterygota</taxon>
        <taxon>Neoptera</taxon>
        <taxon>Polyneoptera</taxon>
        <taxon>Phasmatodea</taxon>
        <taxon>Timematodea</taxon>
        <taxon>Timematoidea</taxon>
        <taxon>Timematidae</taxon>
        <taxon>Timema</taxon>
    </lineage>
</organism>
<protein>
    <submittedName>
        <fullName evidence="1">(California timema) hypothetical protein</fullName>
    </submittedName>
</protein>
<dbReference type="EMBL" id="OE182307">
    <property type="protein sequence ID" value="CAD7574367.1"/>
    <property type="molecule type" value="Genomic_DNA"/>
</dbReference>